<evidence type="ECO:0000313" key="2">
    <source>
        <dbReference type="Proteomes" id="UP000229433"/>
    </source>
</evidence>
<dbReference type="RefSeq" id="WP_099647668.1">
    <property type="nucleotide sequence ID" value="NZ_KZ319306.1"/>
</dbReference>
<dbReference type="Proteomes" id="UP000229433">
    <property type="component" value="Unassembled WGS sequence"/>
</dbReference>
<evidence type="ECO:0000313" key="1">
    <source>
        <dbReference type="EMBL" id="PHQ27871.1"/>
    </source>
</evidence>
<organism evidence="1 2">
    <name type="scientific">Leeuwenhoekiella nanhaiensis</name>
    <dbReference type="NCBI Taxonomy" id="1655491"/>
    <lineage>
        <taxon>Bacteria</taxon>
        <taxon>Pseudomonadati</taxon>
        <taxon>Bacteroidota</taxon>
        <taxon>Flavobacteriia</taxon>
        <taxon>Flavobacteriales</taxon>
        <taxon>Flavobacteriaceae</taxon>
        <taxon>Leeuwenhoekiella</taxon>
    </lineage>
</organism>
<comment type="caution">
    <text evidence="1">The sequence shown here is derived from an EMBL/GenBank/DDBJ whole genome shotgun (WGS) entry which is preliminary data.</text>
</comment>
<proteinExistence type="predicted"/>
<sequence>MPLNKVWNVPKGKWLNLERLRSLSAVRCHPHFDKLNADQRAKMVIEDYNALDNRRPEPSLTIAEYIKQNQ</sequence>
<reference evidence="1 2" key="1">
    <citation type="submission" date="2017-08" db="EMBL/GenBank/DDBJ databases">
        <title>The whole genome shortgun sequences of strain Leeuwenhoekiella nanhaiensis G18 from the South China Sea.</title>
        <authorList>
            <person name="Liu Q."/>
        </authorList>
    </citation>
    <scope>NUCLEOTIDE SEQUENCE [LARGE SCALE GENOMIC DNA]</scope>
    <source>
        <strain evidence="1 2">G18</strain>
    </source>
</reference>
<name>A0A2G1VM81_9FLAO</name>
<dbReference type="AlphaFoldDB" id="A0A2G1VM81"/>
<dbReference type="EMBL" id="NQXA01000026">
    <property type="protein sequence ID" value="PHQ27871.1"/>
    <property type="molecule type" value="Genomic_DNA"/>
</dbReference>
<keyword evidence="2" id="KW-1185">Reference proteome</keyword>
<protein>
    <submittedName>
        <fullName evidence="1">Uncharacterized protein</fullName>
    </submittedName>
</protein>
<gene>
    <name evidence="1" type="ORF">CJ305_17860</name>
</gene>
<accession>A0A2G1VM81</accession>